<dbReference type="Gene3D" id="3.50.50.60">
    <property type="entry name" value="FAD/NAD(P)-binding domain"/>
    <property type="match status" value="1"/>
</dbReference>
<dbReference type="Pfam" id="PF01494">
    <property type="entry name" value="FAD_binding_3"/>
    <property type="match status" value="1"/>
</dbReference>
<reference evidence="2 3" key="1">
    <citation type="submission" date="2018-07" db="EMBL/GenBank/DDBJ databases">
        <title>Genomic Encyclopedia of Type Strains, Phase IV (KMG-IV): sequencing the most valuable type-strain genomes for metagenomic binning, comparative biology and taxonomic classification.</title>
        <authorList>
            <person name="Goeker M."/>
        </authorList>
    </citation>
    <scope>NUCLEOTIDE SEQUENCE [LARGE SCALE GENOMIC DNA]</scope>
    <source>
        <strain evidence="2 3">DSM 44290</strain>
    </source>
</reference>
<dbReference type="InterPro" id="IPR036188">
    <property type="entry name" value="FAD/NAD-bd_sf"/>
</dbReference>
<sequence>MLILVGMTQHRRAIIAGAGIAGLATALRLHRAGWEVLVIERSPARRSGGYLVNINGFGYDAAEKLGLLPALTACDIGWFTTILVRADGSAKFTVPAEIAQAAVGSRMVSVFRGDVENALYEKVSALLPIRFGTVVEAVEQRADGVRVRLSDGGDELADLLVGADGLHSGVRRLVFDDVDPLRDLGYLVGAFPLDRVPDGLPESTGTTFIGPGRMAAVINVGPRRSSAFFAYRSADPRAEAARGPAASLGAVFGDLGGGVRDVLRQLESDSGPAYFDSVSQIVLDRWSRGRVVLVGDAAWCVTPFAGYGVALALAGADRLGDALGHGDGDIAAALADWESGLRAEVRKRQALARKGAARFVPPSRFHVAMNETTMRAIGLPGIRGVLRRSIARANR</sequence>
<comment type="caution">
    <text evidence="2">The sequence shown here is derived from an EMBL/GenBank/DDBJ whole genome shotgun (WGS) entry which is preliminary data.</text>
</comment>
<evidence type="ECO:0000313" key="3">
    <source>
        <dbReference type="Proteomes" id="UP000254869"/>
    </source>
</evidence>
<evidence type="ECO:0000313" key="2">
    <source>
        <dbReference type="EMBL" id="RDI69112.1"/>
    </source>
</evidence>
<dbReference type="EMBL" id="QQBC01000001">
    <property type="protein sequence ID" value="RDI69112.1"/>
    <property type="molecule type" value="Genomic_DNA"/>
</dbReference>
<dbReference type="Proteomes" id="UP000254869">
    <property type="component" value="Unassembled WGS sequence"/>
</dbReference>
<dbReference type="InterPro" id="IPR051704">
    <property type="entry name" value="FAD_aromatic-hydroxylase"/>
</dbReference>
<feature type="domain" description="FAD-binding" evidence="1">
    <location>
        <begin position="13"/>
        <end position="323"/>
    </location>
</feature>
<evidence type="ECO:0000259" key="1">
    <source>
        <dbReference type="Pfam" id="PF01494"/>
    </source>
</evidence>
<dbReference type="PANTHER" id="PTHR46865">
    <property type="entry name" value="OXIDOREDUCTASE-RELATED"/>
    <property type="match status" value="1"/>
</dbReference>
<dbReference type="Gene3D" id="3.30.9.10">
    <property type="entry name" value="D-Amino Acid Oxidase, subunit A, domain 2"/>
    <property type="match status" value="1"/>
</dbReference>
<dbReference type="PANTHER" id="PTHR46865:SF8">
    <property type="entry name" value="POSSIBLE OXIDOREDUCTASE"/>
    <property type="match status" value="1"/>
</dbReference>
<dbReference type="InterPro" id="IPR002938">
    <property type="entry name" value="FAD-bd"/>
</dbReference>
<dbReference type="AlphaFoldDB" id="A0A370IEF7"/>
<dbReference type="SUPFAM" id="SSF51905">
    <property type="entry name" value="FAD/NAD(P)-binding domain"/>
    <property type="match status" value="1"/>
</dbReference>
<organism evidence="2 3">
    <name type="scientific">Nocardia pseudobrasiliensis</name>
    <dbReference type="NCBI Taxonomy" id="45979"/>
    <lineage>
        <taxon>Bacteria</taxon>
        <taxon>Bacillati</taxon>
        <taxon>Actinomycetota</taxon>
        <taxon>Actinomycetes</taxon>
        <taxon>Mycobacteriales</taxon>
        <taxon>Nocardiaceae</taxon>
        <taxon>Nocardia</taxon>
    </lineage>
</organism>
<dbReference type="STRING" id="1210086.GCA_001613105_00504"/>
<keyword evidence="3" id="KW-1185">Reference proteome</keyword>
<dbReference type="PRINTS" id="PR00420">
    <property type="entry name" value="RNGMNOXGNASE"/>
</dbReference>
<accession>A0A370IEF7</accession>
<protein>
    <submittedName>
        <fullName evidence="2">2-polyprenyl-6-methoxyphenol hydroxylase-like FAD-dependent oxidoreductase</fullName>
    </submittedName>
</protein>
<dbReference type="GO" id="GO:0071949">
    <property type="term" value="F:FAD binding"/>
    <property type="evidence" value="ECO:0007669"/>
    <property type="project" value="InterPro"/>
</dbReference>
<gene>
    <name evidence="2" type="ORF">DFR76_101650</name>
</gene>
<proteinExistence type="predicted"/>
<name>A0A370IEF7_9NOCA</name>